<dbReference type="PANTHER" id="PTHR31642:SF310">
    <property type="entry name" value="FATTY ALCOHOL:CAFFEOYL-COA ACYLTRANSFERASE"/>
    <property type="match status" value="1"/>
</dbReference>
<proteinExistence type="predicted"/>
<dbReference type="PANTHER" id="PTHR31642">
    <property type="entry name" value="TRICHOTHECENE 3-O-ACETYLTRANSFERASE"/>
    <property type="match status" value="1"/>
</dbReference>
<dbReference type="GeneID" id="19175471"/>
<feature type="region of interest" description="Disordered" evidence="2">
    <location>
        <begin position="182"/>
        <end position="205"/>
    </location>
</feature>
<accession>W9X1Z7</accession>
<dbReference type="EMBL" id="AMGW01000001">
    <property type="protein sequence ID" value="EXJ64519.1"/>
    <property type="molecule type" value="Genomic_DNA"/>
</dbReference>
<dbReference type="GO" id="GO:0016747">
    <property type="term" value="F:acyltransferase activity, transferring groups other than amino-acyl groups"/>
    <property type="evidence" value="ECO:0007669"/>
    <property type="project" value="TreeGrafter"/>
</dbReference>
<reference evidence="3 4" key="1">
    <citation type="submission" date="2013-03" db="EMBL/GenBank/DDBJ databases">
        <title>The Genome Sequence of Cladophialophora yegresii CBS 114405.</title>
        <authorList>
            <consortium name="The Broad Institute Genomics Platform"/>
            <person name="Cuomo C."/>
            <person name="de Hoog S."/>
            <person name="Gorbushina A."/>
            <person name="Walker B."/>
            <person name="Young S.K."/>
            <person name="Zeng Q."/>
            <person name="Gargeya S."/>
            <person name="Fitzgerald M."/>
            <person name="Haas B."/>
            <person name="Abouelleil A."/>
            <person name="Allen A.W."/>
            <person name="Alvarado L."/>
            <person name="Arachchi H.M."/>
            <person name="Berlin A.M."/>
            <person name="Chapman S.B."/>
            <person name="Gainer-Dewar J."/>
            <person name="Goldberg J."/>
            <person name="Griggs A."/>
            <person name="Gujja S."/>
            <person name="Hansen M."/>
            <person name="Howarth C."/>
            <person name="Imamovic A."/>
            <person name="Ireland A."/>
            <person name="Larimer J."/>
            <person name="McCowan C."/>
            <person name="Murphy C."/>
            <person name="Pearson M."/>
            <person name="Poon T.W."/>
            <person name="Priest M."/>
            <person name="Roberts A."/>
            <person name="Saif S."/>
            <person name="Shea T."/>
            <person name="Sisk P."/>
            <person name="Sykes S."/>
            <person name="Wortman J."/>
            <person name="Nusbaum C."/>
            <person name="Birren B."/>
        </authorList>
    </citation>
    <scope>NUCLEOTIDE SEQUENCE [LARGE SCALE GENOMIC DNA]</scope>
    <source>
        <strain evidence="3 4">CBS 114405</strain>
    </source>
</reference>
<dbReference type="STRING" id="1182544.W9X1Z7"/>
<evidence type="ECO:0008006" key="5">
    <source>
        <dbReference type="Google" id="ProtNLM"/>
    </source>
</evidence>
<gene>
    <name evidence="3" type="ORF">A1O7_00855</name>
</gene>
<evidence type="ECO:0000313" key="3">
    <source>
        <dbReference type="EMBL" id="EXJ64519.1"/>
    </source>
</evidence>
<keyword evidence="1" id="KW-0808">Transferase</keyword>
<dbReference type="InterPro" id="IPR050317">
    <property type="entry name" value="Plant_Fungal_Acyltransferase"/>
</dbReference>
<evidence type="ECO:0000256" key="1">
    <source>
        <dbReference type="ARBA" id="ARBA00022679"/>
    </source>
</evidence>
<sequence>MVTDETMVFSGPPFHVDLAALDALHPIHYSRRLLIFRCTSPAQHDAQLSALKTASKELVQRCPILGGIVAPLPLEEGKDVEDPNWRTILPGDGMELVVKDLRHALPSFEELQTEAFPVDKLPYSLLVPVPQDIGNDRPFAACKLQYTAIEGGSILTWAMSHSVADGSGNNELMRILAEETRLAQNHSKEGTSRNAAPGLSPTGLDRSVMRHITSDAPFRIEDHPGYIANAPDQPPPHPYEASSAEVSVLLHIPASRVAQLKADAQQPHSAPISTHDAIGALIWRSVILIRSRRSASAQSIPPSTEVKLFMPSDARRHLHIPDSYFGNAVYQLSASLSLGKLLSPTTGLQEAASAIRATINAVTPEKVRSLLGRTNQDWVDWAFLDSYTTTGVPMGTDWTSFGLYEHDWGKAFGRVTRFRYPGDEGSTCILPKLADGSAEVMVAVMENEVEVLKGEECFGRYLG</sequence>
<feature type="compositionally biased region" description="Basic and acidic residues" evidence="2">
    <location>
        <begin position="182"/>
        <end position="191"/>
    </location>
</feature>
<dbReference type="eggNOG" id="ENOG502T20N">
    <property type="taxonomic scope" value="Eukaryota"/>
</dbReference>
<dbReference type="RefSeq" id="XP_007753086.1">
    <property type="nucleotide sequence ID" value="XM_007754896.1"/>
</dbReference>
<dbReference type="Pfam" id="PF02458">
    <property type="entry name" value="Transferase"/>
    <property type="match status" value="1"/>
</dbReference>
<dbReference type="Gene3D" id="3.30.559.10">
    <property type="entry name" value="Chloramphenicol acetyltransferase-like domain"/>
    <property type="match status" value="2"/>
</dbReference>
<comment type="caution">
    <text evidence="3">The sequence shown here is derived from an EMBL/GenBank/DDBJ whole genome shotgun (WGS) entry which is preliminary data.</text>
</comment>
<dbReference type="AlphaFoldDB" id="W9X1Z7"/>
<dbReference type="OrthoDB" id="1862401at2759"/>
<dbReference type="HOGENOM" id="CLU_026450_4_1_1"/>
<protein>
    <recommendedName>
        <fullName evidence="5">Trichothecene 3-O-acetyltransferase</fullName>
    </recommendedName>
</protein>
<dbReference type="Proteomes" id="UP000019473">
    <property type="component" value="Unassembled WGS sequence"/>
</dbReference>
<dbReference type="InterPro" id="IPR023213">
    <property type="entry name" value="CAT-like_dom_sf"/>
</dbReference>
<evidence type="ECO:0000313" key="4">
    <source>
        <dbReference type="Proteomes" id="UP000019473"/>
    </source>
</evidence>
<dbReference type="VEuPathDB" id="FungiDB:A1O7_00855"/>
<name>W9X1Z7_9EURO</name>
<evidence type="ECO:0000256" key="2">
    <source>
        <dbReference type="SAM" id="MobiDB-lite"/>
    </source>
</evidence>
<keyword evidence="4" id="KW-1185">Reference proteome</keyword>
<organism evidence="3 4">
    <name type="scientific">Cladophialophora yegresii CBS 114405</name>
    <dbReference type="NCBI Taxonomy" id="1182544"/>
    <lineage>
        <taxon>Eukaryota</taxon>
        <taxon>Fungi</taxon>
        <taxon>Dikarya</taxon>
        <taxon>Ascomycota</taxon>
        <taxon>Pezizomycotina</taxon>
        <taxon>Eurotiomycetes</taxon>
        <taxon>Chaetothyriomycetidae</taxon>
        <taxon>Chaetothyriales</taxon>
        <taxon>Herpotrichiellaceae</taxon>
        <taxon>Cladophialophora</taxon>
    </lineage>
</organism>